<evidence type="ECO:0000256" key="9">
    <source>
        <dbReference type="ARBA" id="ARBA00023136"/>
    </source>
</evidence>
<dbReference type="EMBL" id="JAMQOL010000074">
    <property type="protein sequence ID" value="MCM4084246.1"/>
    <property type="molecule type" value="Genomic_DNA"/>
</dbReference>
<dbReference type="Pfam" id="PF05108">
    <property type="entry name" value="T7SS_ESX1_EccB"/>
    <property type="match status" value="1"/>
</dbReference>
<evidence type="ECO:0000256" key="1">
    <source>
        <dbReference type="ARBA" id="ARBA00004162"/>
    </source>
</evidence>
<dbReference type="Gene3D" id="2.40.50.910">
    <property type="entry name" value="Type VII secretion system EccB, repeat 3 domain"/>
    <property type="match status" value="1"/>
</dbReference>
<name>A0ABT0YDX6_9ACTN</name>
<keyword evidence="3" id="KW-1003">Cell membrane</keyword>
<evidence type="ECO:0000256" key="2">
    <source>
        <dbReference type="ARBA" id="ARBA00008149"/>
    </source>
</evidence>
<accession>A0ABT0YDX6</accession>
<keyword evidence="6" id="KW-0378">Hydrolase</keyword>
<dbReference type="PANTHER" id="PTHR40765:SF2">
    <property type="entry name" value="ESX-2 SECRETION SYSTEM ATPASE ECCB2"/>
    <property type="match status" value="1"/>
</dbReference>
<keyword evidence="9 10" id="KW-0472">Membrane</keyword>
<reference evidence="11 12" key="1">
    <citation type="submission" date="2022-06" db="EMBL/GenBank/DDBJ databases">
        <title>Actinoplanes abujensis sp. nov., isolated from Nigerian arid soil.</title>
        <authorList>
            <person name="Ding P."/>
        </authorList>
    </citation>
    <scope>NUCLEOTIDE SEQUENCE [LARGE SCALE GENOMIC DNA]</scope>
    <source>
        <strain evidence="12">TRM88002</strain>
    </source>
</reference>
<keyword evidence="8 10" id="KW-1133">Transmembrane helix</keyword>
<proteinExistence type="inferred from homology"/>
<comment type="similarity">
    <text evidence="2">Belongs to the EccB family.</text>
</comment>
<dbReference type="InterPro" id="IPR007795">
    <property type="entry name" value="T7SS_EccB"/>
</dbReference>
<evidence type="ECO:0000256" key="10">
    <source>
        <dbReference type="SAM" id="Phobius"/>
    </source>
</evidence>
<evidence type="ECO:0000256" key="6">
    <source>
        <dbReference type="ARBA" id="ARBA00022801"/>
    </source>
</evidence>
<dbReference type="InterPro" id="IPR042485">
    <property type="entry name" value="T7SS_EccB_R3"/>
</dbReference>
<organism evidence="11 12">
    <name type="scientific">Paractinoplanes hotanensis</name>
    <dbReference type="NCBI Taxonomy" id="2906497"/>
    <lineage>
        <taxon>Bacteria</taxon>
        <taxon>Bacillati</taxon>
        <taxon>Actinomycetota</taxon>
        <taxon>Actinomycetes</taxon>
        <taxon>Micromonosporales</taxon>
        <taxon>Micromonosporaceae</taxon>
        <taxon>Paractinoplanes</taxon>
    </lineage>
</organism>
<dbReference type="Proteomes" id="UP001523216">
    <property type="component" value="Unassembled WGS sequence"/>
</dbReference>
<evidence type="ECO:0000256" key="4">
    <source>
        <dbReference type="ARBA" id="ARBA00022692"/>
    </source>
</evidence>
<evidence type="ECO:0000256" key="7">
    <source>
        <dbReference type="ARBA" id="ARBA00022840"/>
    </source>
</evidence>
<keyword evidence="4 10" id="KW-0812">Transmembrane</keyword>
<dbReference type="RefSeq" id="WP_251803999.1">
    <property type="nucleotide sequence ID" value="NZ_JAMQOL010000074.1"/>
</dbReference>
<dbReference type="PANTHER" id="PTHR40765">
    <property type="entry name" value="ESX-2 SECRETION SYSTEM ATPASE ECCB2"/>
    <property type="match status" value="1"/>
</dbReference>
<sequence>MQSRRDQVQAQSYVLGRLTAALVSGQPDGLESPHRRMIVGSICGLLIGALFVAGFAVFGLLYPGGATKWRAPGTLVVEKETGASYVYAGGALRPVLNYASARLLFAKPPTVVSVSRESLRDVPHGQPVGIVGAPDTLPPAGTVTDQAWTVCAPAARDQAGALSTTTTLTVRRATERQDRPLAPHEALVATVGGRSFLIWRGSRLRLAEPWLARVFGLDRGGIPVEAGWLDAVPAGPDLAPIPVSGRGDPGPAVDGRNTRIGELFVARPAGSPQRRYLLLPDGLAELTPVAYTMIAADPQTTSLYGGGTVTPVELSPAALAQLPISRRAVLPTGVPEIPPELAQLPAGSAWCVRQTMADGRIEITAGVPPVEAVPDGAGTSRTSRTAARIAVEPGVGGLVLAGRLDQAAGSGLYLMTDAGVKYPLASAAVAERLGYPPSGARPVPRRLLELVPTGPLLESAVA</sequence>
<keyword evidence="5" id="KW-0547">Nucleotide-binding</keyword>
<evidence type="ECO:0000256" key="3">
    <source>
        <dbReference type="ARBA" id="ARBA00022475"/>
    </source>
</evidence>
<evidence type="ECO:0000256" key="5">
    <source>
        <dbReference type="ARBA" id="ARBA00022741"/>
    </source>
</evidence>
<keyword evidence="12" id="KW-1185">Reference proteome</keyword>
<feature type="transmembrane region" description="Helical" evidence="10">
    <location>
        <begin position="37"/>
        <end position="62"/>
    </location>
</feature>
<keyword evidence="7" id="KW-0067">ATP-binding</keyword>
<dbReference type="NCBIfam" id="TIGR03919">
    <property type="entry name" value="T7SS_EccB"/>
    <property type="match status" value="1"/>
</dbReference>
<evidence type="ECO:0000313" key="12">
    <source>
        <dbReference type="Proteomes" id="UP001523216"/>
    </source>
</evidence>
<dbReference type="Gene3D" id="3.30.2390.20">
    <property type="entry name" value="Type VII secretion system EccB, repeat 1 domain"/>
    <property type="match status" value="1"/>
</dbReference>
<evidence type="ECO:0000256" key="8">
    <source>
        <dbReference type="ARBA" id="ARBA00022989"/>
    </source>
</evidence>
<comment type="caution">
    <text evidence="11">The sequence shown here is derived from an EMBL/GenBank/DDBJ whole genome shotgun (WGS) entry which is preliminary data.</text>
</comment>
<evidence type="ECO:0000313" key="11">
    <source>
        <dbReference type="EMBL" id="MCM4084246.1"/>
    </source>
</evidence>
<comment type="subcellular location">
    <subcellularLocation>
        <location evidence="1">Cell membrane</location>
        <topology evidence="1">Single-pass membrane protein</topology>
    </subcellularLocation>
</comment>
<dbReference type="InterPro" id="IPR044857">
    <property type="entry name" value="T7SS_EccB_R1"/>
</dbReference>
<protein>
    <submittedName>
        <fullName evidence="11">Type VII secretion protein EccB</fullName>
    </submittedName>
</protein>
<gene>
    <name evidence="11" type="primary">eccB</name>
    <name evidence="11" type="ORF">LXN57_42610</name>
</gene>